<evidence type="ECO:0000313" key="3">
    <source>
        <dbReference type="Proteomes" id="UP001595733"/>
    </source>
</evidence>
<dbReference type="PANTHER" id="PTHR43355:SF2">
    <property type="entry name" value="FLAVIN REDUCTASE (NADPH)"/>
    <property type="match status" value="1"/>
</dbReference>
<accession>A0ABV8UVS7</accession>
<dbReference type="Proteomes" id="UP001595733">
    <property type="component" value="Unassembled WGS sequence"/>
</dbReference>
<name>A0ABV8UVS7_9BACL</name>
<comment type="caution">
    <text evidence="2">The sequence shown here is derived from an EMBL/GenBank/DDBJ whole genome shotgun (WGS) entry which is preliminary data.</text>
</comment>
<keyword evidence="3" id="KW-1185">Reference proteome</keyword>
<dbReference type="InterPro" id="IPR016040">
    <property type="entry name" value="NAD(P)-bd_dom"/>
</dbReference>
<dbReference type="EMBL" id="JBHSEF010000021">
    <property type="protein sequence ID" value="MFC4354927.1"/>
    <property type="molecule type" value="Genomic_DNA"/>
</dbReference>
<proteinExistence type="predicted"/>
<protein>
    <submittedName>
        <fullName evidence="2">NAD(P)-dependent oxidoreductase</fullName>
    </submittedName>
</protein>
<dbReference type="RefSeq" id="WP_378141220.1">
    <property type="nucleotide sequence ID" value="NZ_JBHSEF010000021.1"/>
</dbReference>
<dbReference type="PANTHER" id="PTHR43355">
    <property type="entry name" value="FLAVIN REDUCTASE (NADPH)"/>
    <property type="match status" value="1"/>
</dbReference>
<dbReference type="Gene3D" id="3.40.50.720">
    <property type="entry name" value="NAD(P)-binding Rossmann-like Domain"/>
    <property type="match status" value="1"/>
</dbReference>
<gene>
    <name evidence="2" type="ORF">ACFO0S_07690</name>
</gene>
<sequence length="205" mass="22839">MKLAIFGGTGRVGKQVCEQAIEDGHQVNLLVRAEADWMQHPNIQVTVGDAKKAEDIEKVLDGADAVFSGLGTDKTTTLTEFSEAIIPLLTKHGISRIVTIGTAGILNSRHEEGKYRFQTNESNRKLTFAAEQHAHVYERFARTDHQWTIVCPTYLPDGLMTGTYRTEVDYHPEDGNQISTGDTAYFAYKQLHQKDITPSRIGIAY</sequence>
<evidence type="ECO:0000259" key="1">
    <source>
        <dbReference type="Pfam" id="PF13460"/>
    </source>
</evidence>
<organism evidence="2 3">
    <name type="scientific">Chryseomicrobium palamuruense</name>
    <dbReference type="NCBI Taxonomy" id="682973"/>
    <lineage>
        <taxon>Bacteria</taxon>
        <taxon>Bacillati</taxon>
        <taxon>Bacillota</taxon>
        <taxon>Bacilli</taxon>
        <taxon>Bacillales</taxon>
        <taxon>Caryophanaceae</taxon>
        <taxon>Chryseomicrobium</taxon>
    </lineage>
</organism>
<feature type="domain" description="NAD(P)-binding" evidence="1">
    <location>
        <begin position="7"/>
        <end position="193"/>
    </location>
</feature>
<evidence type="ECO:0000313" key="2">
    <source>
        <dbReference type="EMBL" id="MFC4354927.1"/>
    </source>
</evidence>
<dbReference type="Pfam" id="PF13460">
    <property type="entry name" value="NAD_binding_10"/>
    <property type="match status" value="1"/>
</dbReference>
<dbReference type="InterPro" id="IPR036291">
    <property type="entry name" value="NAD(P)-bd_dom_sf"/>
</dbReference>
<dbReference type="SUPFAM" id="SSF51735">
    <property type="entry name" value="NAD(P)-binding Rossmann-fold domains"/>
    <property type="match status" value="1"/>
</dbReference>
<dbReference type="InterPro" id="IPR051606">
    <property type="entry name" value="Polyketide_Oxido-like"/>
</dbReference>
<reference evidence="3" key="1">
    <citation type="journal article" date="2019" name="Int. J. Syst. Evol. Microbiol.">
        <title>The Global Catalogue of Microorganisms (GCM) 10K type strain sequencing project: providing services to taxonomists for standard genome sequencing and annotation.</title>
        <authorList>
            <consortium name="The Broad Institute Genomics Platform"/>
            <consortium name="The Broad Institute Genome Sequencing Center for Infectious Disease"/>
            <person name="Wu L."/>
            <person name="Ma J."/>
        </authorList>
    </citation>
    <scope>NUCLEOTIDE SEQUENCE [LARGE SCALE GENOMIC DNA]</scope>
    <source>
        <strain evidence="3">CCUG 50353</strain>
    </source>
</reference>